<dbReference type="Pfam" id="PF00005">
    <property type="entry name" value="ABC_tran"/>
    <property type="match status" value="1"/>
</dbReference>
<dbReference type="SUPFAM" id="SSF52540">
    <property type="entry name" value="P-loop containing nucleoside triphosphate hydrolases"/>
    <property type="match status" value="1"/>
</dbReference>
<evidence type="ECO:0000256" key="5">
    <source>
        <dbReference type="ARBA" id="ARBA00022967"/>
    </source>
</evidence>
<dbReference type="EMBL" id="FQ312002">
    <property type="protein sequence ID" value="CBW15732.1"/>
    <property type="molecule type" value="Genomic_DNA"/>
</dbReference>
<evidence type="ECO:0000256" key="6">
    <source>
        <dbReference type="ARBA" id="ARBA00037066"/>
    </source>
</evidence>
<dbReference type="PROSITE" id="PS50893">
    <property type="entry name" value="ABC_TRANSPORTER_2"/>
    <property type="match status" value="1"/>
</dbReference>
<dbReference type="InterPro" id="IPR017871">
    <property type="entry name" value="ABC_transporter-like_CS"/>
</dbReference>
<dbReference type="GO" id="GO:0016887">
    <property type="term" value="F:ATP hydrolysis activity"/>
    <property type="evidence" value="ECO:0007669"/>
    <property type="project" value="InterPro"/>
</dbReference>
<dbReference type="PANTHER" id="PTHR42794:SF1">
    <property type="entry name" value="HEMIN IMPORT ATP-BINDING PROTEIN HMUV"/>
    <property type="match status" value="1"/>
</dbReference>
<keyword evidence="2" id="KW-0813">Transport</keyword>
<keyword evidence="5" id="KW-1278">Translocase</keyword>
<evidence type="ECO:0000256" key="4">
    <source>
        <dbReference type="ARBA" id="ARBA00022840"/>
    </source>
</evidence>
<keyword evidence="3" id="KW-0547">Nucleotide-binding</keyword>
<dbReference type="GO" id="GO:0005524">
    <property type="term" value="F:ATP binding"/>
    <property type="evidence" value="ECO:0007669"/>
    <property type="project" value="UniProtKB-KW"/>
</dbReference>
<dbReference type="FunFam" id="3.40.50.300:FF:000134">
    <property type="entry name" value="Iron-enterobactin ABC transporter ATP-binding protein"/>
    <property type="match status" value="1"/>
</dbReference>
<dbReference type="SMART" id="SM00382">
    <property type="entry name" value="AAA"/>
    <property type="match status" value="1"/>
</dbReference>
<keyword evidence="4" id="KW-0067">ATP-binding</keyword>
<dbReference type="RefSeq" id="WP_014065371.1">
    <property type="nucleotide sequence ID" value="NC_015964.1"/>
</dbReference>
<dbReference type="Proteomes" id="UP000007052">
    <property type="component" value="Chromosome"/>
</dbReference>
<name>A0AB33QMY2_HAEP3</name>
<reference evidence="9" key="1">
    <citation type="submission" date="2010-07" db="EMBL/GenBank/DDBJ databases">
        <title>The genome sequence of Haemophilus parainfluenzae T3T1.</title>
        <authorList>
            <person name="Crook D."/>
            <person name="Hood D."/>
            <person name="Moxon R."/>
            <person name="Parkhill J."/>
            <person name="Aslett M."/>
            <person name="Bentley S.D."/>
        </authorList>
    </citation>
    <scope>NUCLEOTIDE SEQUENCE [LARGE SCALE GENOMIC DNA]</scope>
    <source>
        <strain evidence="9">T3T1</strain>
    </source>
</reference>
<dbReference type="InterPro" id="IPR003439">
    <property type="entry name" value="ABC_transporter-like_ATP-bd"/>
</dbReference>
<evidence type="ECO:0000256" key="1">
    <source>
        <dbReference type="ARBA" id="ARBA00005417"/>
    </source>
</evidence>
<sequence length="262" mass="29196">MLKIDNLYYWHNVEHSLLNGIDLTLQKGELLTILGANGRGKSTLLNCIAGLLKPKSGQILLDNCKLSDMSSKQIAQKIAYVSQHSPQTYQYRVRDYVVLGRAAHLGVLDKPNEADFALVDEALNKLGISHFANRIYMQMSGGEKQLVNLARILVQQPQLILFDEPTSALDYGNVFKTLSLIKELSLQGFTIIMTTHNPDHPMLLHSALPHSRVTILNEHGKLQTGTAPEIITEANLKALYQTDLRLVDVPALQRQICAITHL</sequence>
<comment type="similarity">
    <text evidence="1">Belongs to the ABC transporter superfamily.</text>
</comment>
<evidence type="ECO:0000259" key="7">
    <source>
        <dbReference type="PROSITE" id="PS50893"/>
    </source>
</evidence>
<evidence type="ECO:0000313" key="8">
    <source>
        <dbReference type="EMBL" id="CBW15732.1"/>
    </source>
</evidence>
<dbReference type="Gene3D" id="3.40.50.300">
    <property type="entry name" value="P-loop containing nucleotide triphosphate hydrolases"/>
    <property type="match status" value="1"/>
</dbReference>
<gene>
    <name evidence="8" type="ordered locus">PARA_16320</name>
</gene>
<dbReference type="InterPro" id="IPR003593">
    <property type="entry name" value="AAA+_ATPase"/>
</dbReference>
<dbReference type="PROSITE" id="PS00211">
    <property type="entry name" value="ABC_TRANSPORTER_1"/>
    <property type="match status" value="1"/>
</dbReference>
<proteinExistence type="inferred from homology"/>
<dbReference type="InterPro" id="IPR027417">
    <property type="entry name" value="P-loop_NTPase"/>
</dbReference>
<protein>
    <submittedName>
        <fullName evidence="8">Abc transporter related</fullName>
    </submittedName>
</protein>
<dbReference type="PANTHER" id="PTHR42794">
    <property type="entry name" value="HEMIN IMPORT ATP-BINDING PROTEIN HMUV"/>
    <property type="match status" value="1"/>
</dbReference>
<dbReference type="CDD" id="cd03214">
    <property type="entry name" value="ABC_Iron-Siderophores_B12_Hemin"/>
    <property type="match status" value="1"/>
</dbReference>
<organism evidence="8 9">
    <name type="scientific">Haemophilus parainfluenzae (strain T3T1)</name>
    <dbReference type="NCBI Taxonomy" id="862965"/>
    <lineage>
        <taxon>Bacteria</taxon>
        <taxon>Pseudomonadati</taxon>
        <taxon>Pseudomonadota</taxon>
        <taxon>Gammaproteobacteria</taxon>
        <taxon>Pasteurellales</taxon>
        <taxon>Pasteurellaceae</taxon>
        <taxon>Haemophilus</taxon>
    </lineage>
</organism>
<feature type="domain" description="ABC transporter" evidence="7">
    <location>
        <begin position="2"/>
        <end position="244"/>
    </location>
</feature>
<dbReference type="AlphaFoldDB" id="A0AB33QMY2"/>
<accession>A0AB33QMY2</accession>
<evidence type="ECO:0000313" key="9">
    <source>
        <dbReference type="Proteomes" id="UP000007052"/>
    </source>
</evidence>
<evidence type="ECO:0000256" key="3">
    <source>
        <dbReference type="ARBA" id="ARBA00022741"/>
    </source>
</evidence>
<comment type="function">
    <text evidence="6">Part of the ABC transporter complex HmuTUV involved in hemin import. Responsible for energy coupling to the transport system.</text>
</comment>
<evidence type="ECO:0000256" key="2">
    <source>
        <dbReference type="ARBA" id="ARBA00022448"/>
    </source>
</evidence>
<dbReference type="KEGG" id="hpr:PARA_16320"/>